<proteinExistence type="predicted"/>
<gene>
    <name evidence="1" type="ORF">ElP_02790</name>
</gene>
<dbReference type="EMBL" id="CP036426">
    <property type="protein sequence ID" value="QDV32447.1"/>
    <property type="molecule type" value="Genomic_DNA"/>
</dbReference>
<name>A0A518GV36_9BACT</name>
<accession>A0A518GV36</accession>
<evidence type="ECO:0000313" key="2">
    <source>
        <dbReference type="Proteomes" id="UP000317835"/>
    </source>
</evidence>
<dbReference type="OrthoDB" id="9996299at2"/>
<organism evidence="1 2">
    <name type="scientific">Tautonia plasticadhaerens</name>
    <dbReference type="NCBI Taxonomy" id="2527974"/>
    <lineage>
        <taxon>Bacteria</taxon>
        <taxon>Pseudomonadati</taxon>
        <taxon>Planctomycetota</taxon>
        <taxon>Planctomycetia</taxon>
        <taxon>Isosphaerales</taxon>
        <taxon>Isosphaeraceae</taxon>
        <taxon>Tautonia</taxon>
    </lineage>
</organism>
<evidence type="ECO:0000313" key="1">
    <source>
        <dbReference type="EMBL" id="QDV32447.1"/>
    </source>
</evidence>
<reference evidence="1 2" key="1">
    <citation type="submission" date="2019-02" db="EMBL/GenBank/DDBJ databases">
        <title>Deep-cultivation of Planctomycetes and their phenomic and genomic characterization uncovers novel biology.</title>
        <authorList>
            <person name="Wiegand S."/>
            <person name="Jogler M."/>
            <person name="Boedeker C."/>
            <person name="Pinto D."/>
            <person name="Vollmers J."/>
            <person name="Rivas-Marin E."/>
            <person name="Kohn T."/>
            <person name="Peeters S.H."/>
            <person name="Heuer A."/>
            <person name="Rast P."/>
            <person name="Oberbeckmann S."/>
            <person name="Bunk B."/>
            <person name="Jeske O."/>
            <person name="Meyerdierks A."/>
            <person name="Storesund J.E."/>
            <person name="Kallscheuer N."/>
            <person name="Luecker S."/>
            <person name="Lage O.M."/>
            <person name="Pohl T."/>
            <person name="Merkel B.J."/>
            <person name="Hornburger P."/>
            <person name="Mueller R.-W."/>
            <person name="Bruemmer F."/>
            <person name="Labrenz M."/>
            <person name="Spormann A.M."/>
            <person name="Op den Camp H."/>
            <person name="Overmann J."/>
            <person name="Amann R."/>
            <person name="Jetten M.S.M."/>
            <person name="Mascher T."/>
            <person name="Medema M.H."/>
            <person name="Devos D.P."/>
            <person name="Kaster A.-K."/>
            <person name="Ovreas L."/>
            <person name="Rohde M."/>
            <person name="Galperin M.Y."/>
            <person name="Jogler C."/>
        </authorList>
    </citation>
    <scope>NUCLEOTIDE SEQUENCE [LARGE SCALE GENOMIC DNA]</scope>
    <source>
        <strain evidence="1 2">ElP</strain>
    </source>
</reference>
<dbReference type="KEGG" id="tpla:ElP_02790"/>
<dbReference type="Proteomes" id="UP000317835">
    <property type="component" value="Chromosome"/>
</dbReference>
<dbReference type="AlphaFoldDB" id="A0A518GV36"/>
<keyword evidence="2" id="KW-1185">Reference proteome</keyword>
<protein>
    <submittedName>
        <fullName evidence="1">Uncharacterized protein</fullName>
    </submittedName>
</protein>
<dbReference type="RefSeq" id="WP_145266537.1">
    <property type="nucleotide sequence ID" value="NZ_CP036426.1"/>
</dbReference>
<sequence length="141" mass="15036">MRVDISGCLAAYLAGNRGLVPGAPDASRPADYGVSAILDGGVIRLTLTFRAGSAYCCRQPGCHLDIPEDGRWGRLRRALSADGLAPTSRLTIRLTILVEDGALFFDFSRPDPGCRGRYAFAPATGSKIEAVLVEGRLDEPE</sequence>